<dbReference type="InterPro" id="IPR006638">
    <property type="entry name" value="Elp3/MiaA/NifB-like_rSAM"/>
</dbReference>
<dbReference type="GO" id="GO:0035597">
    <property type="term" value="F:tRNA-2-methylthio-N(6)-dimethylallyladenosine(37) synthase activity"/>
    <property type="evidence" value="ECO:0007669"/>
    <property type="project" value="UniProtKB-EC"/>
</dbReference>
<dbReference type="Pfam" id="PF00919">
    <property type="entry name" value="UPF0004"/>
    <property type="match status" value="1"/>
</dbReference>
<sequence length="447" mass="50760">MFTHSDKMSLFERGLKQKKKAHIITYGCQMNRYDSVVISRILEAEGYELTTDEDCASFILINTCSIRKHAEDKVLSKLGRLAVRKKITPDIRIAVCGCMAQRLGNKLTQRFPEIDFVLGTSMITELPNILKVEGRKRIYTGESSCLYPSTIPEKGLKSYLAVILGCDNYCSYCIVPFVRGKPRSRGKIEIIREIEELIKSGCKEITLLGQNILAYGRDIDESFRALLKGVHAIDGLMRIRFLTSHPRDITADLVDIFSELPKVCEHFHLPVQSGSDRILGLMKRGYTIDHYKRIVDKIRQKCSCPSITTDLIVGFPGETMNDFDDTMRLVGELRFDTAFCFKYSPREGTPACKFQDQVPEEEKIRRLKELLDMQKDITLQINQDMVGGVQEILLDEKNPKDDDSLLGRTRGDKVVVVSTKIHKIGDIGIVRIVKADNYCLQGEFVDE</sequence>
<dbReference type="EMBL" id="PCSH01000068">
    <property type="protein sequence ID" value="PIP41350.1"/>
    <property type="molecule type" value="Genomic_DNA"/>
</dbReference>
<dbReference type="InterPro" id="IPR002792">
    <property type="entry name" value="TRAM_dom"/>
</dbReference>
<reference evidence="16 17" key="1">
    <citation type="submission" date="2017-09" db="EMBL/GenBank/DDBJ databases">
        <title>Depth-based differentiation of microbial function through sediment-hosted aquifers and enrichment of novel symbionts in the deep terrestrial subsurface.</title>
        <authorList>
            <person name="Probst A.J."/>
            <person name="Ladd B."/>
            <person name="Jarett J.K."/>
            <person name="Geller-Mcgrath D.E."/>
            <person name="Sieber C.M."/>
            <person name="Emerson J.B."/>
            <person name="Anantharaman K."/>
            <person name="Thomas B.C."/>
            <person name="Malmstrom R."/>
            <person name="Stieglmeier M."/>
            <person name="Klingl A."/>
            <person name="Woyke T."/>
            <person name="Ryan C.M."/>
            <person name="Banfield J.F."/>
        </authorList>
    </citation>
    <scope>NUCLEOTIDE SEQUENCE [LARGE SCALE GENOMIC DNA]</scope>
    <source>
        <strain evidence="16">CG23_combo_of_CG06-09_8_20_14_all_40_23</strain>
    </source>
</reference>
<comment type="cofactor">
    <cofactor evidence="12">
        <name>[4Fe-4S] cluster</name>
        <dbReference type="ChEBI" id="CHEBI:49883"/>
    </cofactor>
    <text evidence="12">Binds 2 [4Fe-4S] clusters. One cluster is coordinated with 3 cysteines and an exchangeable S-adenosyl-L-methionine.</text>
</comment>
<dbReference type="InterPro" id="IPR023404">
    <property type="entry name" value="rSAM_horseshoe"/>
</dbReference>
<feature type="binding site" evidence="12">
    <location>
        <position position="28"/>
    </location>
    <ligand>
        <name>[4Fe-4S] cluster</name>
        <dbReference type="ChEBI" id="CHEBI:49883"/>
        <label>1</label>
    </ligand>
</feature>
<evidence type="ECO:0000256" key="7">
    <source>
        <dbReference type="ARBA" id="ARBA00023014"/>
    </source>
</evidence>
<feature type="binding site" evidence="12">
    <location>
        <position position="166"/>
    </location>
    <ligand>
        <name>[4Fe-4S] cluster</name>
        <dbReference type="ChEBI" id="CHEBI:49883"/>
        <label>2</label>
        <note>4Fe-4S-S-AdoMet</note>
    </ligand>
</feature>
<dbReference type="Gene3D" id="3.40.50.12160">
    <property type="entry name" value="Methylthiotransferase, N-terminal domain"/>
    <property type="match status" value="1"/>
</dbReference>
<evidence type="ECO:0000313" key="17">
    <source>
        <dbReference type="Proteomes" id="UP000231067"/>
    </source>
</evidence>
<dbReference type="SFLD" id="SFLDS00029">
    <property type="entry name" value="Radical_SAM"/>
    <property type="match status" value="1"/>
</dbReference>
<evidence type="ECO:0000256" key="9">
    <source>
        <dbReference type="ARBA" id="ARBA00068570"/>
    </source>
</evidence>
<evidence type="ECO:0000256" key="6">
    <source>
        <dbReference type="ARBA" id="ARBA00023004"/>
    </source>
</evidence>
<keyword evidence="6 12" id="KW-0408">Iron</keyword>
<evidence type="ECO:0000256" key="11">
    <source>
        <dbReference type="ARBA" id="ARBA00081141"/>
    </source>
</evidence>
<dbReference type="SFLD" id="SFLDF00273">
    <property type="entry name" value="(dimethylallyl)adenosine_tRNA"/>
    <property type="match status" value="1"/>
</dbReference>
<dbReference type="AlphaFoldDB" id="A0A2H0A952"/>
<feature type="domain" description="MTTase N-terminal" evidence="14">
    <location>
        <begin position="19"/>
        <end position="135"/>
    </location>
</feature>
<dbReference type="GO" id="GO:0005829">
    <property type="term" value="C:cytosol"/>
    <property type="evidence" value="ECO:0007669"/>
    <property type="project" value="TreeGrafter"/>
</dbReference>
<keyword evidence="12" id="KW-0819">tRNA processing</keyword>
<dbReference type="CDD" id="cd01335">
    <property type="entry name" value="Radical_SAM"/>
    <property type="match status" value="1"/>
</dbReference>
<keyword evidence="7 12" id="KW-0411">Iron-sulfur</keyword>
<comment type="caution">
    <text evidence="16">The sequence shown here is derived from an EMBL/GenBank/DDBJ whole genome shotgun (WGS) entry which is preliminary data.</text>
</comment>
<feature type="binding site" evidence="12">
    <location>
        <position position="173"/>
    </location>
    <ligand>
        <name>[4Fe-4S] cluster</name>
        <dbReference type="ChEBI" id="CHEBI:49883"/>
        <label>2</label>
        <note>4Fe-4S-S-AdoMet</note>
    </ligand>
</feature>
<comment type="subcellular location">
    <subcellularLocation>
        <location evidence="12">Cytoplasm</location>
    </subcellularLocation>
</comment>
<evidence type="ECO:0000256" key="8">
    <source>
        <dbReference type="ARBA" id="ARBA00033765"/>
    </source>
</evidence>
<feature type="domain" description="TRAM" evidence="13">
    <location>
        <begin position="383"/>
        <end position="446"/>
    </location>
</feature>
<dbReference type="GO" id="GO:0051539">
    <property type="term" value="F:4 iron, 4 sulfur cluster binding"/>
    <property type="evidence" value="ECO:0007669"/>
    <property type="project" value="UniProtKB-UniRule"/>
</dbReference>
<dbReference type="SMART" id="SM00729">
    <property type="entry name" value="Elp3"/>
    <property type="match status" value="1"/>
</dbReference>
<dbReference type="InterPro" id="IPR013848">
    <property type="entry name" value="Methylthiotransferase_N"/>
</dbReference>
<feature type="binding site" evidence="12">
    <location>
        <position position="64"/>
    </location>
    <ligand>
        <name>[4Fe-4S] cluster</name>
        <dbReference type="ChEBI" id="CHEBI:49883"/>
        <label>1</label>
    </ligand>
</feature>
<dbReference type="SUPFAM" id="SSF102114">
    <property type="entry name" value="Radical SAM enzymes"/>
    <property type="match status" value="1"/>
</dbReference>
<name>A0A2H0A952_9BACT</name>
<dbReference type="Pfam" id="PF04055">
    <property type="entry name" value="Radical_SAM"/>
    <property type="match status" value="1"/>
</dbReference>
<dbReference type="PROSITE" id="PS50926">
    <property type="entry name" value="TRAM"/>
    <property type="match status" value="1"/>
</dbReference>
<dbReference type="InterPro" id="IPR007197">
    <property type="entry name" value="rSAM"/>
</dbReference>
<evidence type="ECO:0000259" key="13">
    <source>
        <dbReference type="PROSITE" id="PS50926"/>
    </source>
</evidence>
<dbReference type="NCBIfam" id="TIGR01574">
    <property type="entry name" value="miaB-methiolase"/>
    <property type="match status" value="1"/>
</dbReference>
<evidence type="ECO:0000256" key="12">
    <source>
        <dbReference type="HAMAP-Rule" id="MF_01864"/>
    </source>
</evidence>
<evidence type="ECO:0000256" key="1">
    <source>
        <dbReference type="ARBA" id="ARBA00003234"/>
    </source>
</evidence>
<feature type="binding site" evidence="12">
    <location>
        <position position="170"/>
    </location>
    <ligand>
        <name>[4Fe-4S] cluster</name>
        <dbReference type="ChEBI" id="CHEBI:49883"/>
        <label>2</label>
        <note>4Fe-4S-S-AdoMet</note>
    </ligand>
</feature>
<dbReference type="SFLD" id="SFLDG01061">
    <property type="entry name" value="methylthiotransferase"/>
    <property type="match status" value="1"/>
</dbReference>
<dbReference type="HAMAP" id="MF_01864">
    <property type="entry name" value="tRNA_metthiotr_MiaB"/>
    <property type="match status" value="1"/>
</dbReference>
<comment type="function">
    <text evidence="1 12">Catalyzes the methylthiolation of N6-(dimethylallyl)adenosine (i(6)A), leading to the formation of 2-methylthio-N6-(dimethylallyl)adenosine (ms(2)i(6)A) at position 37 in tRNAs that read codons beginning with uridine.</text>
</comment>
<dbReference type="Proteomes" id="UP000231067">
    <property type="component" value="Unassembled WGS sequence"/>
</dbReference>
<organism evidence="16 17">
    <name type="scientific">Candidatus Desantisbacteria bacterium CG23_combo_of_CG06-09_8_20_14_all_40_23</name>
    <dbReference type="NCBI Taxonomy" id="1974550"/>
    <lineage>
        <taxon>Bacteria</taxon>
        <taxon>Candidatus Desantisiibacteriota</taxon>
    </lineage>
</organism>
<comment type="catalytic activity">
    <reaction evidence="12">
        <text>N(6)-dimethylallyladenosine(37) in tRNA + (sulfur carrier)-SH + AH2 + 2 S-adenosyl-L-methionine = 2-methylsulfanyl-N(6)-dimethylallyladenosine(37) in tRNA + (sulfur carrier)-H + 5'-deoxyadenosine + L-methionine + A + S-adenosyl-L-homocysteine + 2 H(+)</text>
        <dbReference type="Rhea" id="RHEA:37067"/>
        <dbReference type="Rhea" id="RHEA-COMP:10375"/>
        <dbReference type="Rhea" id="RHEA-COMP:10376"/>
        <dbReference type="Rhea" id="RHEA-COMP:14737"/>
        <dbReference type="Rhea" id="RHEA-COMP:14739"/>
        <dbReference type="ChEBI" id="CHEBI:13193"/>
        <dbReference type="ChEBI" id="CHEBI:15378"/>
        <dbReference type="ChEBI" id="CHEBI:17319"/>
        <dbReference type="ChEBI" id="CHEBI:17499"/>
        <dbReference type="ChEBI" id="CHEBI:29917"/>
        <dbReference type="ChEBI" id="CHEBI:57844"/>
        <dbReference type="ChEBI" id="CHEBI:57856"/>
        <dbReference type="ChEBI" id="CHEBI:59789"/>
        <dbReference type="ChEBI" id="CHEBI:64428"/>
        <dbReference type="ChEBI" id="CHEBI:74415"/>
        <dbReference type="ChEBI" id="CHEBI:74417"/>
        <dbReference type="EC" id="2.8.4.3"/>
    </reaction>
</comment>
<keyword evidence="2 12" id="KW-0004">4Fe-4S</keyword>
<evidence type="ECO:0000256" key="5">
    <source>
        <dbReference type="ARBA" id="ARBA00022723"/>
    </source>
</evidence>
<dbReference type="PROSITE" id="PS51449">
    <property type="entry name" value="MTTASE_N"/>
    <property type="match status" value="1"/>
</dbReference>
<keyword evidence="5 12" id="KW-0479">Metal-binding</keyword>
<accession>A0A2H0A952</accession>
<gene>
    <name evidence="12" type="primary">miaB</name>
    <name evidence="16" type="ORF">COX18_03650</name>
</gene>
<evidence type="ECO:0000256" key="4">
    <source>
        <dbReference type="ARBA" id="ARBA00022691"/>
    </source>
</evidence>
<comment type="similarity">
    <text evidence="12">Belongs to the methylthiotransferase family. MiaB subfamily.</text>
</comment>
<evidence type="ECO:0000256" key="3">
    <source>
        <dbReference type="ARBA" id="ARBA00022679"/>
    </source>
</evidence>
<dbReference type="InterPro" id="IPR058240">
    <property type="entry name" value="rSAM_sf"/>
</dbReference>
<comment type="subunit">
    <text evidence="12">Monomer.</text>
</comment>
<evidence type="ECO:0000256" key="2">
    <source>
        <dbReference type="ARBA" id="ARBA00022485"/>
    </source>
</evidence>
<dbReference type="InterPro" id="IPR020612">
    <property type="entry name" value="Methylthiotransferase_CS"/>
</dbReference>
<dbReference type="InterPro" id="IPR038135">
    <property type="entry name" value="Methylthiotransferase_N_sf"/>
</dbReference>
<dbReference type="EC" id="2.8.4.3" evidence="8 12"/>
<protein>
    <recommendedName>
        <fullName evidence="9 12">tRNA-2-methylthio-N(6)-dimethylallyladenosine synthase</fullName>
        <ecNumber evidence="8 12">2.8.4.3</ecNumber>
    </recommendedName>
    <alternativeName>
        <fullName evidence="11 12">(Dimethylallyl)adenosine tRNA methylthiotransferase MiaB</fullName>
    </alternativeName>
    <alternativeName>
        <fullName evidence="10 12">tRNA-i(6)A37 methylthiotransferase</fullName>
    </alternativeName>
</protein>
<proteinExistence type="inferred from homology"/>
<dbReference type="NCBIfam" id="TIGR00089">
    <property type="entry name" value="MiaB/RimO family radical SAM methylthiotransferase"/>
    <property type="match status" value="1"/>
</dbReference>
<keyword evidence="4 12" id="KW-0949">S-adenosyl-L-methionine</keyword>
<dbReference type="PROSITE" id="PS51918">
    <property type="entry name" value="RADICAL_SAM"/>
    <property type="match status" value="1"/>
</dbReference>
<dbReference type="PROSITE" id="PS01278">
    <property type="entry name" value="MTTASE_RADICAL"/>
    <property type="match status" value="1"/>
</dbReference>
<evidence type="ECO:0000259" key="14">
    <source>
        <dbReference type="PROSITE" id="PS51449"/>
    </source>
</evidence>
<dbReference type="PANTHER" id="PTHR43020:SF2">
    <property type="entry name" value="MITOCHONDRIAL TRNA METHYLTHIOTRANSFERASE CDK5RAP1"/>
    <property type="match status" value="1"/>
</dbReference>
<dbReference type="FunFam" id="3.80.30.20:FF:000001">
    <property type="entry name" value="tRNA-2-methylthio-N(6)-dimethylallyladenosine synthase 2"/>
    <property type="match status" value="1"/>
</dbReference>
<dbReference type="InterPro" id="IPR005839">
    <property type="entry name" value="Methylthiotransferase"/>
</dbReference>
<dbReference type="InterPro" id="IPR006463">
    <property type="entry name" value="MiaB_methiolase"/>
</dbReference>
<feature type="binding site" evidence="12">
    <location>
        <position position="98"/>
    </location>
    <ligand>
        <name>[4Fe-4S] cluster</name>
        <dbReference type="ChEBI" id="CHEBI:49883"/>
        <label>1</label>
    </ligand>
</feature>
<evidence type="ECO:0000313" key="16">
    <source>
        <dbReference type="EMBL" id="PIP41350.1"/>
    </source>
</evidence>
<dbReference type="GO" id="GO:0046872">
    <property type="term" value="F:metal ion binding"/>
    <property type="evidence" value="ECO:0007669"/>
    <property type="project" value="UniProtKB-KW"/>
</dbReference>
<keyword evidence="12" id="KW-0963">Cytoplasm</keyword>
<dbReference type="Gene3D" id="3.80.30.20">
    <property type="entry name" value="tm_1862 like domain"/>
    <property type="match status" value="1"/>
</dbReference>
<dbReference type="Pfam" id="PF01938">
    <property type="entry name" value="TRAM"/>
    <property type="match status" value="1"/>
</dbReference>
<dbReference type="PANTHER" id="PTHR43020">
    <property type="entry name" value="CDK5 REGULATORY SUBUNIT-ASSOCIATED PROTEIN 1"/>
    <property type="match status" value="1"/>
</dbReference>
<evidence type="ECO:0000256" key="10">
    <source>
        <dbReference type="ARBA" id="ARBA00080698"/>
    </source>
</evidence>
<feature type="domain" description="Radical SAM core" evidence="15">
    <location>
        <begin position="152"/>
        <end position="380"/>
    </location>
</feature>
<keyword evidence="3 12" id="KW-0808">Transferase</keyword>
<evidence type="ECO:0000259" key="15">
    <source>
        <dbReference type="PROSITE" id="PS51918"/>
    </source>
</evidence>
<dbReference type="SFLD" id="SFLDG01082">
    <property type="entry name" value="B12-binding_domain_containing"/>
    <property type="match status" value="1"/>
</dbReference>
<dbReference type="FunFam" id="3.40.50.12160:FF:000003">
    <property type="entry name" value="CDK5 regulatory subunit-associated protein 1"/>
    <property type="match status" value="1"/>
</dbReference>